<evidence type="ECO:0000256" key="3">
    <source>
        <dbReference type="RuleBase" id="RU363013"/>
    </source>
</evidence>
<reference evidence="4" key="1">
    <citation type="submission" date="2020-04" db="EMBL/GenBank/DDBJ databases">
        <authorList>
            <person name="Zhang T."/>
        </authorList>
    </citation>
    <scope>NUCLEOTIDE SEQUENCE</scope>
    <source>
        <strain evidence="4">HKST-UBA01</strain>
    </source>
</reference>
<protein>
    <recommendedName>
        <fullName evidence="3">Triosephosphate isomerase</fullName>
        <ecNumber evidence="3">5.3.1.1</ecNumber>
    </recommendedName>
</protein>
<keyword evidence="3" id="KW-0312">Gluconeogenesis</keyword>
<dbReference type="InterPro" id="IPR035990">
    <property type="entry name" value="TIM_sf"/>
</dbReference>
<dbReference type="GO" id="GO:0046166">
    <property type="term" value="P:glyceraldehyde-3-phosphate biosynthetic process"/>
    <property type="evidence" value="ECO:0007669"/>
    <property type="project" value="TreeGrafter"/>
</dbReference>
<name>A0A955LG51_UNCKA</name>
<organism evidence="4 5">
    <name type="scientific">candidate division WWE3 bacterium</name>
    <dbReference type="NCBI Taxonomy" id="2053526"/>
    <lineage>
        <taxon>Bacteria</taxon>
        <taxon>Katanobacteria</taxon>
    </lineage>
</organism>
<comment type="caution">
    <text evidence="4">The sequence shown here is derived from an EMBL/GenBank/DDBJ whole genome shotgun (WGS) entry which is preliminary data.</text>
</comment>
<evidence type="ECO:0000256" key="2">
    <source>
        <dbReference type="ARBA" id="ARBA00023235"/>
    </source>
</evidence>
<comment type="subunit">
    <text evidence="3">Homodimer.</text>
</comment>
<dbReference type="GO" id="GO:0004807">
    <property type="term" value="F:triose-phosphate isomerase activity"/>
    <property type="evidence" value="ECO:0007669"/>
    <property type="project" value="UniProtKB-EC"/>
</dbReference>
<dbReference type="GO" id="GO:0019563">
    <property type="term" value="P:glycerol catabolic process"/>
    <property type="evidence" value="ECO:0007669"/>
    <property type="project" value="TreeGrafter"/>
</dbReference>
<reference evidence="4" key="2">
    <citation type="journal article" date="2021" name="Microbiome">
        <title>Successional dynamics and alternative stable states in a saline activated sludge microbial community over 9 years.</title>
        <authorList>
            <person name="Wang Y."/>
            <person name="Ye J."/>
            <person name="Ju F."/>
            <person name="Liu L."/>
            <person name="Boyd J.A."/>
            <person name="Deng Y."/>
            <person name="Parks D.H."/>
            <person name="Jiang X."/>
            <person name="Yin X."/>
            <person name="Woodcroft B.J."/>
            <person name="Tyson G.W."/>
            <person name="Hugenholtz P."/>
            <person name="Polz M.F."/>
            <person name="Zhang T."/>
        </authorList>
    </citation>
    <scope>NUCLEOTIDE SEQUENCE</scope>
    <source>
        <strain evidence="4">HKST-UBA01</strain>
    </source>
</reference>
<comment type="subcellular location">
    <subcellularLocation>
        <location evidence="3">Cytoplasm</location>
    </subcellularLocation>
</comment>
<dbReference type="GO" id="GO:0006094">
    <property type="term" value="P:gluconeogenesis"/>
    <property type="evidence" value="ECO:0007669"/>
    <property type="project" value="UniProtKB-KW"/>
</dbReference>
<dbReference type="EMBL" id="JAGQKX010000002">
    <property type="protein sequence ID" value="MCA9389798.1"/>
    <property type="molecule type" value="Genomic_DNA"/>
</dbReference>
<evidence type="ECO:0000313" key="4">
    <source>
        <dbReference type="EMBL" id="MCA9389798.1"/>
    </source>
</evidence>
<sequence>MRYIVANWKQNKNIQQALAWLTAFKDSSFTLPNDIVVVVAAPYPLLPQMRKYIDEENIPLKLAAQDISAHASGAFTGEVGGEQLQSIVDCVIIGHSERRMYFSESNDSVKEKVAQAHAFGLGTFVCIADQIHEDGTVPETKQEVPDEWFEQQVNCVFDEGVQPDKLVFVYEPISAISTFGGQPLTGTEAVSALERVSNVSQEKVLVMYGGSVNADNIGEYWPYPIVAGVMPGGASLDIRSFLDILERAQNS</sequence>
<dbReference type="Proteomes" id="UP000701698">
    <property type="component" value="Unassembled WGS sequence"/>
</dbReference>
<dbReference type="InterPro" id="IPR013785">
    <property type="entry name" value="Aldolase_TIM"/>
</dbReference>
<keyword evidence="3" id="KW-0963">Cytoplasm</keyword>
<comment type="pathway">
    <text evidence="3">Carbohydrate biosynthesis; gluconeogenesis.</text>
</comment>
<dbReference type="EC" id="5.3.1.1" evidence="3"/>
<dbReference type="Gene3D" id="3.20.20.70">
    <property type="entry name" value="Aldolase class I"/>
    <property type="match status" value="1"/>
</dbReference>
<comment type="catalytic activity">
    <reaction evidence="3">
        <text>D-glyceraldehyde 3-phosphate = dihydroxyacetone phosphate</text>
        <dbReference type="Rhea" id="RHEA:18585"/>
        <dbReference type="ChEBI" id="CHEBI:57642"/>
        <dbReference type="ChEBI" id="CHEBI:59776"/>
        <dbReference type="EC" id="5.3.1.1"/>
    </reaction>
</comment>
<dbReference type="Pfam" id="PF00121">
    <property type="entry name" value="TIM"/>
    <property type="match status" value="1"/>
</dbReference>
<comment type="pathway">
    <text evidence="3">Carbohydrate degradation; glycolysis; D-glyceraldehyde 3-phosphate from glycerone phosphate: step 1/1.</text>
</comment>
<evidence type="ECO:0000313" key="5">
    <source>
        <dbReference type="Proteomes" id="UP000701698"/>
    </source>
</evidence>
<keyword evidence="2 3" id="KW-0413">Isomerase</keyword>
<dbReference type="PANTHER" id="PTHR21139:SF42">
    <property type="entry name" value="TRIOSEPHOSPHATE ISOMERASE"/>
    <property type="match status" value="1"/>
</dbReference>
<dbReference type="GO" id="GO:0006096">
    <property type="term" value="P:glycolytic process"/>
    <property type="evidence" value="ECO:0007669"/>
    <property type="project" value="UniProtKB-KW"/>
</dbReference>
<keyword evidence="3" id="KW-0324">Glycolysis</keyword>
<dbReference type="AlphaFoldDB" id="A0A955LG51"/>
<gene>
    <name evidence="4" type="ORF">KC571_00150</name>
</gene>
<dbReference type="PANTHER" id="PTHR21139">
    <property type="entry name" value="TRIOSEPHOSPHATE ISOMERASE"/>
    <property type="match status" value="1"/>
</dbReference>
<dbReference type="GO" id="GO:0005829">
    <property type="term" value="C:cytosol"/>
    <property type="evidence" value="ECO:0007669"/>
    <property type="project" value="TreeGrafter"/>
</dbReference>
<evidence type="ECO:0000256" key="1">
    <source>
        <dbReference type="ARBA" id="ARBA00007422"/>
    </source>
</evidence>
<comment type="similarity">
    <text evidence="1 3">Belongs to the triosephosphate isomerase family.</text>
</comment>
<dbReference type="SUPFAM" id="SSF51351">
    <property type="entry name" value="Triosephosphate isomerase (TIM)"/>
    <property type="match status" value="1"/>
</dbReference>
<accession>A0A955LG51</accession>
<dbReference type="CDD" id="cd00311">
    <property type="entry name" value="TIM"/>
    <property type="match status" value="1"/>
</dbReference>
<dbReference type="InterPro" id="IPR000652">
    <property type="entry name" value="Triosephosphate_isomerase"/>
</dbReference>
<proteinExistence type="inferred from homology"/>
<dbReference type="PROSITE" id="PS51440">
    <property type="entry name" value="TIM_2"/>
    <property type="match status" value="1"/>
</dbReference>